<sequence length="43" mass="4981">MVYTSHQRSLLVGTCWSSCFELFFFVLDEVKKQFCVIDSAVSE</sequence>
<evidence type="ECO:0000313" key="1">
    <source>
        <dbReference type="EMBL" id="ACR37455.1"/>
    </source>
</evidence>
<name>C4J8F5_MAIZE</name>
<reference evidence="1" key="1">
    <citation type="journal article" date="2009" name="PLoS Genet.">
        <title>Sequencing, mapping, and analysis of 27,455 maize full-length cDNAs.</title>
        <authorList>
            <person name="Soderlund C."/>
            <person name="Descour A."/>
            <person name="Kudrna D."/>
            <person name="Bomhoff M."/>
            <person name="Boyd L."/>
            <person name="Currie J."/>
            <person name="Angelova A."/>
            <person name="Collura K."/>
            <person name="Wissotski M."/>
            <person name="Ashley E."/>
            <person name="Morrow D."/>
            <person name="Fernandes J."/>
            <person name="Walbot V."/>
            <person name="Yu Y."/>
        </authorList>
    </citation>
    <scope>NUCLEOTIDE SEQUENCE</scope>
    <source>
        <strain evidence="1">B73</strain>
    </source>
</reference>
<dbReference type="AlphaFoldDB" id="C4J8F5"/>
<organism evidence="1">
    <name type="scientific">Zea mays</name>
    <name type="common">Maize</name>
    <dbReference type="NCBI Taxonomy" id="4577"/>
    <lineage>
        <taxon>Eukaryota</taxon>
        <taxon>Viridiplantae</taxon>
        <taxon>Streptophyta</taxon>
        <taxon>Embryophyta</taxon>
        <taxon>Tracheophyta</taxon>
        <taxon>Spermatophyta</taxon>
        <taxon>Magnoliopsida</taxon>
        <taxon>Liliopsida</taxon>
        <taxon>Poales</taxon>
        <taxon>Poaceae</taxon>
        <taxon>PACMAD clade</taxon>
        <taxon>Panicoideae</taxon>
        <taxon>Andropogonodae</taxon>
        <taxon>Andropogoneae</taxon>
        <taxon>Tripsacinae</taxon>
        <taxon>Zea</taxon>
    </lineage>
</organism>
<accession>C4J8F5</accession>
<protein>
    <submittedName>
        <fullName evidence="1">Uncharacterized protein</fullName>
    </submittedName>
</protein>
<dbReference type="EMBL" id="BT087102">
    <property type="protein sequence ID" value="ACR37455.1"/>
    <property type="molecule type" value="mRNA"/>
</dbReference>
<proteinExistence type="evidence at transcript level"/>